<evidence type="ECO:0000313" key="4">
    <source>
        <dbReference type="Proteomes" id="UP001562354"/>
    </source>
</evidence>
<evidence type="ECO:0000259" key="2">
    <source>
        <dbReference type="SMART" id="SM00429"/>
    </source>
</evidence>
<dbReference type="GeneID" id="95975024"/>
<comment type="caution">
    <text evidence="3">The sequence shown here is derived from an EMBL/GenBank/DDBJ whole genome shotgun (WGS) entry which is preliminary data.</text>
</comment>
<gene>
    <name evidence="3" type="ORF">AAFC00_001321</name>
</gene>
<feature type="compositionally biased region" description="Low complexity" evidence="1">
    <location>
        <begin position="85"/>
        <end position="100"/>
    </location>
</feature>
<dbReference type="InterPro" id="IPR002909">
    <property type="entry name" value="IPT_dom"/>
</dbReference>
<dbReference type="Pfam" id="PF25603">
    <property type="entry name" value="SPT23_MGA2_DBD"/>
    <property type="match status" value="1"/>
</dbReference>
<evidence type="ECO:0000256" key="1">
    <source>
        <dbReference type="SAM" id="MobiDB-lite"/>
    </source>
</evidence>
<proteinExistence type="predicted"/>
<dbReference type="EMBL" id="JBFMKM010000003">
    <property type="protein sequence ID" value="KAL1311117.1"/>
    <property type="molecule type" value="Genomic_DNA"/>
</dbReference>
<feature type="compositionally biased region" description="Polar residues" evidence="1">
    <location>
        <begin position="225"/>
        <end position="281"/>
    </location>
</feature>
<name>A0ABR3PNH7_9PEZI</name>
<evidence type="ECO:0000313" key="3">
    <source>
        <dbReference type="EMBL" id="KAL1311117.1"/>
    </source>
</evidence>
<feature type="region of interest" description="Disordered" evidence="1">
    <location>
        <begin position="403"/>
        <end position="441"/>
    </location>
</feature>
<dbReference type="Proteomes" id="UP001562354">
    <property type="component" value="Unassembled WGS sequence"/>
</dbReference>
<sequence>MASDSNPHVVQDADMSMWDDPSFTNLYDNFGAASAESPFDGSRLFDINAAGAADSPGFAVRNTLEDDAAKPNHSTQPFHTRSLVSSRSAESSSQDSASETSTRKRQNTSATSESPPAAHFPIIKGEFDGKQFSTNGADGGNNPAFIQNFGRSMHNLSLEPDFVNGNTSQTMASTHFDFDSAASSPGGGNMEMSDAMYTAQIQAQMRKPRNIDSRHQNDPAMGTVEPSQFFFNSSTASPASVKAPQTQDASPSAIFSNPTPSSGGDDLFSSNQLWNNNGQNPAWTNDYSSAFASPGGALGLTPSPVMNNATKASVTKSSPADGRIPLHIAPIPAKSRVETQINIRLTLDWVPPGVKNLHLPTHTIAKAKLLAKDAVPSDDTLELHTMLVCTSAMSQSHLRQRALETAAAQDNAEIQARGQSGALKKEEEEEQEDDKPANGGEVRICTNCINRERKRAARKKLKKEEEQAHWEKYETERVIVFNTNEYKSWQEWQQSPAPKENNNMQANDYYRPPDTAVQVVAPMRIACYCRHQNEKDGFQVIFTIKDHQGNVVAQEMSDSILITDDHKTHPLTTVGGQVWYDGQFPPQAAAPYASHSMVDMHSHAQALQQSKSTSNLPSYNLMGGQPFHAPNNIHPMTNLPSQPASASMTPRNLSRPASPTNVNQCGPSKKRKSSSAHRRVPSTLTMTRVDTNQSLPGAPMSASAPFSPTSAGFVGDASSYVSMPHSASRAQFHTGPSTPIDQNGAFAFAPLNRTNSMDSTYAFYSAPSSAHQSRAPSPVLVGPNIAAFQRQQAHGGANALPTRPNPFSMPSQTLTNTLGDPDRPPPMINKINPAEGPLSGGIEVSIYGSGFTPSMTVLFGDQEAVTTTFWGEKALVALLPASAQTGNVSVTIGSGQRQFPSPPAGQAPVFKYVNKGPDLQTMELALRFYSQKETGREDQWQALAQSAANAWMSQGGPMGSGSANFGGQQNVFTEQANDMRFAQR</sequence>
<feature type="compositionally biased region" description="Basic residues" evidence="1">
    <location>
        <begin position="668"/>
        <end position="680"/>
    </location>
</feature>
<feature type="compositionally biased region" description="Polar residues" evidence="1">
    <location>
        <begin position="72"/>
        <end position="84"/>
    </location>
</feature>
<dbReference type="RefSeq" id="XP_069203966.1">
    <property type="nucleotide sequence ID" value="XM_069340497.1"/>
</dbReference>
<feature type="region of interest" description="Disordered" evidence="1">
    <location>
        <begin position="791"/>
        <end position="835"/>
    </location>
</feature>
<feature type="region of interest" description="Disordered" evidence="1">
    <location>
        <begin position="601"/>
        <end position="687"/>
    </location>
</feature>
<feature type="region of interest" description="Disordered" evidence="1">
    <location>
        <begin position="68"/>
        <end position="121"/>
    </location>
</feature>
<reference evidence="3 4" key="1">
    <citation type="submission" date="2024-07" db="EMBL/GenBank/DDBJ databases">
        <title>Draft sequence of the Neodothiora populina.</title>
        <authorList>
            <person name="Drown D.D."/>
            <person name="Schuette U.S."/>
            <person name="Buechlein A.B."/>
            <person name="Rusch D.R."/>
            <person name="Winton L.W."/>
            <person name="Adams G.A."/>
        </authorList>
    </citation>
    <scope>NUCLEOTIDE SEQUENCE [LARGE SCALE GENOMIC DNA]</scope>
    <source>
        <strain evidence="3 4">CPC 39397</strain>
    </source>
</reference>
<feature type="compositionally biased region" description="Polar residues" evidence="1">
    <location>
        <begin position="808"/>
        <end position="818"/>
    </location>
</feature>
<dbReference type="InterPro" id="IPR014756">
    <property type="entry name" value="Ig_E-set"/>
</dbReference>
<feature type="compositionally biased region" description="Polar residues" evidence="1">
    <location>
        <begin position="634"/>
        <end position="666"/>
    </location>
</feature>
<dbReference type="Pfam" id="PF01833">
    <property type="entry name" value="TIG"/>
    <property type="match status" value="1"/>
</dbReference>
<accession>A0ABR3PNH7</accession>
<dbReference type="Gene3D" id="2.60.40.10">
    <property type="entry name" value="Immunoglobulins"/>
    <property type="match status" value="1"/>
</dbReference>
<dbReference type="SUPFAM" id="SSF81296">
    <property type="entry name" value="E set domains"/>
    <property type="match status" value="1"/>
</dbReference>
<organism evidence="3 4">
    <name type="scientific">Neodothiora populina</name>
    <dbReference type="NCBI Taxonomy" id="2781224"/>
    <lineage>
        <taxon>Eukaryota</taxon>
        <taxon>Fungi</taxon>
        <taxon>Dikarya</taxon>
        <taxon>Ascomycota</taxon>
        <taxon>Pezizomycotina</taxon>
        <taxon>Dothideomycetes</taxon>
        <taxon>Dothideomycetidae</taxon>
        <taxon>Dothideales</taxon>
        <taxon>Dothioraceae</taxon>
        <taxon>Neodothiora</taxon>
    </lineage>
</organism>
<feature type="region of interest" description="Disordered" evidence="1">
    <location>
        <begin position="204"/>
        <end position="281"/>
    </location>
</feature>
<dbReference type="SMART" id="SM00429">
    <property type="entry name" value="IPT"/>
    <property type="match status" value="1"/>
</dbReference>
<protein>
    <recommendedName>
        <fullName evidence="2">IPT/TIG domain-containing protein</fullName>
    </recommendedName>
</protein>
<feature type="domain" description="IPT/TIG" evidence="2">
    <location>
        <begin position="825"/>
        <end position="913"/>
    </location>
</feature>
<feature type="compositionally biased region" description="Polar residues" evidence="1">
    <location>
        <begin position="605"/>
        <end position="618"/>
    </location>
</feature>
<dbReference type="InterPro" id="IPR057962">
    <property type="entry name" value="SPT23_MGA2_DBD"/>
</dbReference>
<dbReference type="CDD" id="cd00102">
    <property type="entry name" value="IPT"/>
    <property type="match status" value="1"/>
</dbReference>
<dbReference type="InterPro" id="IPR013783">
    <property type="entry name" value="Ig-like_fold"/>
</dbReference>
<keyword evidence="4" id="KW-1185">Reference proteome</keyword>